<feature type="transmembrane region" description="Helical" evidence="5">
    <location>
        <begin position="30"/>
        <end position="50"/>
    </location>
</feature>
<dbReference type="PANTHER" id="PTHR11814">
    <property type="entry name" value="SULFATE TRANSPORTER"/>
    <property type="match status" value="1"/>
</dbReference>
<name>A0A1H8K6W8_9BURK</name>
<reference evidence="7 8" key="1">
    <citation type="submission" date="2016-10" db="EMBL/GenBank/DDBJ databases">
        <authorList>
            <person name="de Groot N.N."/>
        </authorList>
    </citation>
    <scope>NUCLEOTIDE SEQUENCE [LARGE SCALE GENOMIC DNA]</scope>
    <source>
        <strain evidence="7 8">DSM 15123</strain>
    </source>
</reference>
<evidence type="ECO:0000313" key="7">
    <source>
        <dbReference type="EMBL" id="SEN88216.1"/>
    </source>
</evidence>
<dbReference type="RefSeq" id="WP_091817991.1">
    <property type="nucleotide sequence ID" value="NZ_FOCW01000009.1"/>
</dbReference>
<evidence type="ECO:0000259" key="6">
    <source>
        <dbReference type="PROSITE" id="PS50801"/>
    </source>
</evidence>
<feature type="transmembrane region" description="Helical" evidence="5">
    <location>
        <begin position="216"/>
        <end position="236"/>
    </location>
</feature>
<dbReference type="SUPFAM" id="SSF52091">
    <property type="entry name" value="SpoIIaa-like"/>
    <property type="match status" value="1"/>
</dbReference>
<dbReference type="Gene3D" id="3.30.750.24">
    <property type="entry name" value="STAS domain"/>
    <property type="match status" value="1"/>
</dbReference>
<evidence type="ECO:0000256" key="2">
    <source>
        <dbReference type="ARBA" id="ARBA00022692"/>
    </source>
</evidence>
<dbReference type="CDD" id="cd07042">
    <property type="entry name" value="STAS_SulP_like_sulfate_transporter"/>
    <property type="match status" value="1"/>
</dbReference>
<evidence type="ECO:0000256" key="4">
    <source>
        <dbReference type="ARBA" id="ARBA00023136"/>
    </source>
</evidence>
<feature type="transmembrane region" description="Helical" evidence="5">
    <location>
        <begin position="127"/>
        <end position="146"/>
    </location>
</feature>
<comment type="subcellular location">
    <subcellularLocation>
        <location evidence="1">Membrane</location>
        <topology evidence="1">Multi-pass membrane protein</topology>
    </subcellularLocation>
</comment>
<proteinExistence type="predicted"/>
<evidence type="ECO:0000256" key="5">
    <source>
        <dbReference type="SAM" id="Phobius"/>
    </source>
</evidence>
<feature type="transmembrane region" description="Helical" evidence="5">
    <location>
        <begin position="349"/>
        <end position="378"/>
    </location>
</feature>
<dbReference type="GO" id="GO:0055085">
    <property type="term" value="P:transmembrane transport"/>
    <property type="evidence" value="ECO:0007669"/>
    <property type="project" value="InterPro"/>
</dbReference>
<evidence type="ECO:0000313" key="8">
    <source>
        <dbReference type="Proteomes" id="UP000199531"/>
    </source>
</evidence>
<protein>
    <submittedName>
        <fullName evidence="7">Sulfate permease, SulP family</fullName>
    </submittedName>
</protein>
<sequence>MQLPESILLFKPSILKALRSYTRERFVKDVTAGITVGIVALPLAMAFAIASGLTPQTGIFTAIIAGFLIALFGGSKVQIGGPAGAFIVIVYGIVERYGVPSLIIATAMSGILLFLMGLFRMGTLVRFIPVAVVIGFTNGIAVLIGLSQLKDFLGLSIPKMPADFFGMLSTLWAHMSTFNPYALAVSAGSLLVIIAWQHLLPSLGPNKQVLHGKLTIIPGSIVALILGSIAVSTLGLPVETIGSRFGGIPAELPAFALPELNWDTARFLFIPALTLAILGAIESLLCARVADGMTDDRHDPNQELMAQGTANFITPFFGGMPATGTIARTVTNIKSGASSPVAGIVHASVLLLIVLVAAPLAALVPLPTLAAVLMFVAWNMGEWSEFARLRSYRMPYRLTLLAVFFLTVVFDLTVAVEVGLVAACLTFIYRISSLSRSEPVMPAATTAPPTHWNEQDVRAWRLHGALFFGAVKLIEDIELQLPRHVAILDIEHVIYLDSSGAEEMLHLARSCEKRGVTLILCGVMGQPLDMARRVRLLDSPGVLHEPDLSAALSSALNLLPAGQDSAADS</sequence>
<organism evidence="7 8">
    <name type="scientific">Brachymonas denitrificans DSM 15123</name>
    <dbReference type="NCBI Taxonomy" id="1121117"/>
    <lineage>
        <taxon>Bacteria</taxon>
        <taxon>Pseudomonadati</taxon>
        <taxon>Pseudomonadota</taxon>
        <taxon>Betaproteobacteria</taxon>
        <taxon>Burkholderiales</taxon>
        <taxon>Comamonadaceae</taxon>
        <taxon>Brachymonas</taxon>
    </lineage>
</organism>
<accession>A0A1H8K6W8</accession>
<dbReference type="Pfam" id="PF00916">
    <property type="entry name" value="Sulfate_transp"/>
    <property type="match status" value="1"/>
</dbReference>
<keyword evidence="2 5" id="KW-0812">Transmembrane</keyword>
<dbReference type="Pfam" id="PF01740">
    <property type="entry name" value="STAS"/>
    <property type="match status" value="1"/>
</dbReference>
<gene>
    <name evidence="7" type="ORF">SAMN02745977_02254</name>
</gene>
<dbReference type="GO" id="GO:0016020">
    <property type="term" value="C:membrane"/>
    <property type="evidence" value="ECO:0007669"/>
    <property type="project" value="UniProtKB-SubCell"/>
</dbReference>
<dbReference type="AlphaFoldDB" id="A0A1H8K6W8"/>
<dbReference type="EMBL" id="FOCW01000009">
    <property type="protein sequence ID" value="SEN88216.1"/>
    <property type="molecule type" value="Genomic_DNA"/>
</dbReference>
<dbReference type="OrthoDB" id="9769739at2"/>
<feature type="transmembrane region" description="Helical" evidence="5">
    <location>
        <begin position="178"/>
        <end position="196"/>
    </location>
</feature>
<feature type="transmembrane region" description="Helical" evidence="5">
    <location>
        <begin position="62"/>
        <end position="91"/>
    </location>
</feature>
<dbReference type="InterPro" id="IPR001902">
    <property type="entry name" value="SLC26A/SulP_fam"/>
</dbReference>
<feature type="transmembrane region" description="Helical" evidence="5">
    <location>
        <begin position="97"/>
        <end position="115"/>
    </location>
</feature>
<dbReference type="STRING" id="1121117.SAMN02745977_02254"/>
<dbReference type="InterPro" id="IPR002645">
    <property type="entry name" value="STAS_dom"/>
</dbReference>
<keyword evidence="8" id="KW-1185">Reference proteome</keyword>
<feature type="domain" description="STAS" evidence="6">
    <location>
        <begin position="455"/>
        <end position="559"/>
    </location>
</feature>
<keyword evidence="3 5" id="KW-1133">Transmembrane helix</keyword>
<dbReference type="InterPro" id="IPR036513">
    <property type="entry name" value="STAS_dom_sf"/>
</dbReference>
<dbReference type="InterPro" id="IPR011547">
    <property type="entry name" value="SLC26A/SulP_dom"/>
</dbReference>
<keyword evidence="4 5" id="KW-0472">Membrane</keyword>
<evidence type="ECO:0000256" key="1">
    <source>
        <dbReference type="ARBA" id="ARBA00004141"/>
    </source>
</evidence>
<feature type="transmembrane region" description="Helical" evidence="5">
    <location>
        <begin position="398"/>
        <end position="429"/>
    </location>
</feature>
<dbReference type="PROSITE" id="PS50801">
    <property type="entry name" value="STAS"/>
    <property type="match status" value="1"/>
</dbReference>
<feature type="transmembrane region" description="Helical" evidence="5">
    <location>
        <begin position="267"/>
        <end position="287"/>
    </location>
</feature>
<dbReference type="Proteomes" id="UP000199531">
    <property type="component" value="Unassembled WGS sequence"/>
</dbReference>
<evidence type="ECO:0000256" key="3">
    <source>
        <dbReference type="ARBA" id="ARBA00022989"/>
    </source>
</evidence>